<organism evidence="5 6">
    <name type="scientific">Helicostylum pulchrum</name>
    <dbReference type="NCBI Taxonomy" id="562976"/>
    <lineage>
        <taxon>Eukaryota</taxon>
        <taxon>Fungi</taxon>
        <taxon>Fungi incertae sedis</taxon>
        <taxon>Mucoromycota</taxon>
        <taxon>Mucoromycotina</taxon>
        <taxon>Mucoromycetes</taxon>
        <taxon>Mucorales</taxon>
        <taxon>Mucorineae</taxon>
        <taxon>Mucoraceae</taxon>
        <taxon>Helicostylum</taxon>
    </lineage>
</organism>
<keyword evidence="1 3" id="KW-0732">Signal</keyword>
<dbReference type="InterPro" id="IPR052982">
    <property type="entry name" value="SRP1/TIP1-like"/>
</dbReference>
<dbReference type="PANTHER" id="PTHR40633">
    <property type="entry name" value="MATRIX PROTEIN, PUTATIVE (AFU_ORTHOLOGUE AFUA_8G05410)-RELATED"/>
    <property type="match status" value="1"/>
</dbReference>
<reference evidence="5 6" key="1">
    <citation type="submission" date="2024-04" db="EMBL/GenBank/DDBJ databases">
        <title>genome sequences of Mucor flavus KT1a and Helicostylum pulchrum KT1b strains isolation_sourced from the surface of a dry-aged beef.</title>
        <authorList>
            <person name="Toyotome T."/>
            <person name="Hosono M."/>
            <person name="Torimaru M."/>
            <person name="Fukuda K."/>
            <person name="Mikami N."/>
        </authorList>
    </citation>
    <scope>NUCLEOTIDE SEQUENCE [LARGE SCALE GENOMIC DNA]</scope>
    <source>
        <strain evidence="5 6">KT1b</strain>
    </source>
</reference>
<comment type="caution">
    <text evidence="5">The sequence shown here is derived from an EMBL/GenBank/DDBJ whole genome shotgun (WGS) entry which is preliminary data.</text>
</comment>
<gene>
    <name evidence="5" type="ORF">HPULCUR_010396</name>
</gene>
<protein>
    <recommendedName>
        <fullName evidence="4">Yeast cell wall synthesis Kre9/Knh1-like N-terminal domain-containing protein</fullName>
    </recommendedName>
</protein>
<accession>A0ABP9YD50</accession>
<evidence type="ECO:0000256" key="1">
    <source>
        <dbReference type="ARBA" id="ARBA00022729"/>
    </source>
</evidence>
<keyword evidence="6" id="KW-1185">Reference proteome</keyword>
<dbReference type="PANTHER" id="PTHR40633:SF1">
    <property type="entry name" value="GPI ANCHORED SERINE-THREONINE RICH PROTEIN (AFU_ORTHOLOGUE AFUA_1G03630)"/>
    <property type="match status" value="1"/>
</dbReference>
<feature type="domain" description="Yeast cell wall synthesis Kre9/Knh1-like N-terminal" evidence="4">
    <location>
        <begin position="28"/>
        <end position="114"/>
    </location>
</feature>
<proteinExistence type="predicted"/>
<dbReference type="Proteomes" id="UP001476247">
    <property type="component" value="Unassembled WGS sequence"/>
</dbReference>
<dbReference type="Pfam" id="PF10342">
    <property type="entry name" value="Kre9_KNH"/>
    <property type="match status" value="1"/>
</dbReference>
<feature type="chain" id="PRO_5045121578" description="Yeast cell wall synthesis Kre9/Knh1-like N-terminal domain-containing protein" evidence="3">
    <location>
        <begin position="21"/>
        <end position="226"/>
    </location>
</feature>
<evidence type="ECO:0000256" key="2">
    <source>
        <dbReference type="SAM" id="MobiDB-lite"/>
    </source>
</evidence>
<evidence type="ECO:0000313" key="6">
    <source>
        <dbReference type="Proteomes" id="UP001476247"/>
    </source>
</evidence>
<evidence type="ECO:0000256" key="3">
    <source>
        <dbReference type="SAM" id="SignalP"/>
    </source>
</evidence>
<sequence>MKSFFLATFALAITMVFGQANPVYITAPLTGASYTAGATILIRWINPVAETITQIVLAKGISTNIQAVSTVASNVATSTGSFSWTIPADLPAGTDYAFALGTSPDVAYTGQFTINAASGDATTTTTAAGSSTASASSTASGSASISASANVTSSAISSVASAVSSVVVSSMPSAAPSAAPSVSKPVSVSRSVTSPVSSPTLENAAMSTKASVCAIAMTAFAALALL</sequence>
<dbReference type="EMBL" id="BAABUJ010000039">
    <property type="protein sequence ID" value="GAA5804887.1"/>
    <property type="molecule type" value="Genomic_DNA"/>
</dbReference>
<evidence type="ECO:0000259" key="4">
    <source>
        <dbReference type="Pfam" id="PF10342"/>
    </source>
</evidence>
<dbReference type="InterPro" id="IPR018466">
    <property type="entry name" value="Kre9/Knh1-like_N"/>
</dbReference>
<feature type="region of interest" description="Disordered" evidence="2">
    <location>
        <begin position="174"/>
        <end position="199"/>
    </location>
</feature>
<name>A0ABP9YD50_9FUNG</name>
<feature type="signal peptide" evidence="3">
    <location>
        <begin position="1"/>
        <end position="20"/>
    </location>
</feature>
<evidence type="ECO:0000313" key="5">
    <source>
        <dbReference type="EMBL" id="GAA5804887.1"/>
    </source>
</evidence>